<sequence length="137" mass="15565">MSNHPLHPPRARTRLWHEITKGARQDQLRLQQCGECGRVQYPPREVCQNCLSTTLDWHDNDGLGRVISEADLHITLDPWFRDRLPLHVALVELNSGPVLYAFAPTEFEHGTPVRVRAVIDDSGEAVLHIEETKTDAD</sequence>
<dbReference type="InterPro" id="IPR052513">
    <property type="entry name" value="Thioester_dehydratase-like"/>
</dbReference>
<dbReference type="SUPFAM" id="SSF50249">
    <property type="entry name" value="Nucleic acid-binding proteins"/>
    <property type="match status" value="1"/>
</dbReference>
<reference evidence="2" key="2">
    <citation type="journal article" date="2023" name="Syst. Appl. Microbiol.">
        <title>Govania unica gen. nov., sp. nov., a rare biosphere bacterium that represents a novel family in the class Alphaproteobacteria.</title>
        <authorList>
            <person name="Vandamme P."/>
            <person name="Peeters C."/>
            <person name="Hettiarachchi A."/>
            <person name="Cnockaert M."/>
            <person name="Carlier A."/>
        </authorList>
    </citation>
    <scope>NUCLEOTIDE SEQUENCE</scope>
    <source>
        <strain evidence="2">LMG 31809</strain>
    </source>
</reference>
<proteinExistence type="predicted"/>
<reference evidence="2" key="1">
    <citation type="submission" date="2022-08" db="EMBL/GenBank/DDBJ databases">
        <authorList>
            <person name="Vandamme P."/>
            <person name="Hettiarachchi A."/>
            <person name="Peeters C."/>
            <person name="Cnockaert M."/>
            <person name="Carlier A."/>
        </authorList>
    </citation>
    <scope>NUCLEOTIDE SEQUENCE</scope>
    <source>
        <strain evidence="2">LMG 31809</strain>
    </source>
</reference>
<dbReference type="Gene3D" id="6.10.30.10">
    <property type="match status" value="1"/>
</dbReference>
<name>A0A9X3Z6V3_9PROT</name>
<dbReference type="InterPro" id="IPR012340">
    <property type="entry name" value="NA-bd_OB-fold"/>
</dbReference>
<accession>A0A9X3Z6V3</accession>
<dbReference type="PANTHER" id="PTHR34075:SF5">
    <property type="entry name" value="BLR3430 PROTEIN"/>
    <property type="match status" value="1"/>
</dbReference>
<evidence type="ECO:0000259" key="1">
    <source>
        <dbReference type="Pfam" id="PF12172"/>
    </source>
</evidence>
<comment type="caution">
    <text evidence="2">The sequence shown here is derived from an EMBL/GenBank/DDBJ whole genome shotgun (WGS) entry which is preliminary data.</text>
</comment>
<dbReference type="Pfam" id="PF12172">
    <property type="entry name" value="zf-ChsH2"/>
    <property type="match status" value="1"/>
</dbReference>
<gene>
    <name evidence="2" type="ORF">NYP16_05985</name>
</gene>
<dbReference type="Proteomes" id="UP001141619">
    <property type="component" value="Unassembled WGS sequence"/>
</dbReference>
<keyword evidence="3" id="KW-1185">Reference proteome</keyword>
<dbReference type="EMBL" id="JANWOI010000002">
    <property type="protein sequence ID" value="MDA5193502.1"/>
    <property type="molecule type" value="Genomic_DNA"/>
</dbReference>
<evidence type="ECO:0000313" key="3">
    <source>
        <dbReference type="Proteomes" id="UP001141619"/>
    </source>
</evidence>
<dbReference type="InterPro" id="IPR022002">
    <property type="entry name" value="ChsH2_Znr"/>
</dbReference>
<dbReference type="PANTHER" id="PTHR34075">
    <property type="entry name" value="BLR3430 PROTEIN"/>
    <property type="match status" value="1"/>
</dbReference>
<protein>
    <submittedName>
        <fullName evidence="2">Zinc ribbon domain-containing protein</fullName>
    </submittedName>
</protein>
<evidence type="ECO:0000313" key="2">
    <source>
        <dbReference type="EMBL" id="MDA5193502.1"/>
    </source>
</evidence>
<organism evidence="2 3">
    <name type="scientific">Govanella unica</name>
    <dbReference type="NCBI Taxonomy" id="2975056"/>
    <lineage>
        <taxon>Bacteria</taxon>
        <taxon>Pseudomonadati</taxon>
        <taxon>Pseudomonadota</taxon>
        <taxon>Alphaproteobacteria</taxon>
        <taxon>Emcibacterales</taxon>
        <taxon>Govanellaceae</taxon>
        <taxon>Govanella</taxon>
    </lineage>
</organism>
<dbReference type="RefSeq" id="WP_274943204.1">
    <property type="nucleotide sequence ID" value="NZ_JANWOI010000002.1"/>
</dbReference>
<dbReference type="AlphaFoldDB" id="A0A9X3Z6V3"/>
<feature type="domain" description="ChsH2 rubredoxin-like zinc ribbon" evidence="1">
    <location>
        <begin position="21"/>
        <end position="56"/>
    </location>
</feature>